<gene>
    <name evidence="3" type="ORF">JXQ802_LOCUS28318</name>
</gene>
<reference evidence="3" key="1">
    <citation type="submission" date="2021-02" db="EMBL/GenBank/DDBJ databases">
        <authorList>
            <person name="Nowell W R."/>
        </authorList>
    </citation>
    <scope>NUCLEOTIDE SEQUENCE</scope>
</reference>
<feature type="transmembrane region" description="Helical" evidence="1">
    <location>
        <begin position="515"/>
        <end position="539"/>
    </location>
</feature>
<dbReference type="InterPro" id="IPR032675">
    <property type="entry name" value="LRR_dom_sf"/>
</dbReference>
<feature type="signal peptide" evidence="2">
    <location>
        <begin position="1"/>
        <end position="18"/>
    </location>
</feature>
<evidence type="ECO:0000256" key="2">
    <source>
        <dbReference type="SAM" id="SignalP"/>
    </source>
</evidence>
<proteinExistence type="predicted"/>
<keyword evidence="4" id="KW-1185">Reference proteome</keyword>
<evidence type="ECO:0000313" key="4">
    <source>
        <dbReference type="Proteomes" id="UP000663870"/>
    </source>
</evidence>
<name>A0A815C2A0_9BILA</name>
<keyword evidence="1" id="KW-0472">Membrane</keyword>
<evidence type="ECO:0000313" key="3">
    <source>
        <dbReference type="EMBL" id="CAF1277510.1"/>
    </source>
</evidence>
<sequence length="557" mass="63656">MSIILFYLTLLSFSLTRACDMFVGMTCTCYESIDIRCTMSKLTPLTFISSYVNKNFQSIDLKFNSDENIQLDSDYFILLNQLFTNTTQYSLTITLRFQNFYSFYAKTGTFRNLFKGINTPYSRLIIELHPLKAKSIIFDHNTFDNIHVNELSIYADSLTSSFESIFNNTNIMHLNIEGATVTHDPLLLSKFTGQIQSLKVTRMIDIVNSEEFPPFPVQSYTIEAHKMRKLDALSFLNYKQLTGLNIVQPDVSITPKVLNGLENLSNLRSISFDAERIADGALKYVKHIQTLILGSYLKMLDSESINSLISLQQLDVRYVQFSTLQANTSCALADYINRRRMLGLTVYLPQENIDCDCILVFLNNMIDDGLQSIKCQSINNDRCLFSSCSIVSEYFTRKQKENEIIQVNTPSIITPSIVSPLIDFNEQDSQFYSNSKDERTTIKIYMEPNIYDDDDDDEESFTSTLSTITTTATTTTTTYFINPEESVNQFSTPLMKRLIPEAKTYGSTNYLIVSWIPFAIIASCLFLSLVIAMVSYIIYHKRHTVSFKLIPQTLPII</sequence>
<keyword evidence="2" id="KW-0732">Signal</keyword>
<dbReference type="Gene3D" id="3.80.10.10">
    <property type="entry name" value="Ribonuclease Inhibitor"/>
    <property type="match status" value="1"/>
</dbReference>
<keyword evidence="1" id="KW-1133">Transmembrane helix</keyword>
<dbReference type="EMBL" id="CAJNOL010001058">
    <property type="protein sequence ID" value="CAF1277510.1"/>
    <property type="molecule type" value="Genomic_DNA"/>
</dbReference>
<feature type="chain" id="PRO_5032676648" evidence="2">
    <location>
        <begin position="19"/>
        <end position="557"/>
    </location>
</feature>
<dbReference type="Proteomes" id="UP000663870">
    <property type="component" value="Unassembled WGS sequence"/>
</dbReference>
<accession>A0A815C2A0</accession>
<dbReference type="AlphaFoldDB" id="A0A815C2A0"/>
<protein>
    <submittedName>
        <fullName evidence="3">Uncharacterized protein</fullName>
    </submittedName>
</protein>
<organism evidence="3 4">
    <name type="scientific">Rotaria sordida</name>
    <dbReference type="NCBI Taxonomy" id="392033"/>
    <lineage>
        <taxon>Eukaryota</taxon>
        <taxon>Metazoa</taxon>
        <taxon>Spiralia</taxon>
        <taxon>Gnathifera</taxon>
        <taxon>Rotifera</taxon>
        <taxon>Eurotatoria</taxon>
        <taxon>Bdelloidea</taxon>
        <taxon>Philodinida</taxon>
        <taxon>Philodinidae</taxon>
        <taxon>Rotaria</taxon>
    </lineage>
</organism>
<dbReference type="SUPFAM" id="SSF52058">
    <property type="entry name" value="L domain-like"/>
    <property type="match status" value="1"/>
</dbReference>
<comment type="caution">
    <text evidence="3">The sequence shown here is derived from an EMBL/GenBank/DDBJ whole genome shotgun (WGS) entry which is preliminary data.</text>
</comment>
<evidence type="ECO:0000256" key="1">
    <source>
        <dbReference type="SAM" id="Phobius"/>
    </source>
</evidence>
<keyword evidence="1" id="KW-0812">Transmembrane</keyword>